<evidence type="ECO:0000256" key="2">
    <source>
        <dbReference type="SAM" id="MobiDB-lite"/>
    </source>
</evidence>
<feature type="compositionally biased region" description="Acidic residues" evidence="2">
    <location>
        <begin position="271"/>
        <end position="281"/>
    </location>
</feature>
<evidence type="ECO:0008006" key="4">
    <source>
        <dbReference type="Google" id="ProtNLM"/>
    </source>
</evidence>
<organism evidence="3">
    <name type="scientific">Scylla olivacea</name>
    <name type="common">Orange mud crab</name>
    <name type="synonym">Cancer olivacea</name>
    <dbReference type="NCBI Taxonomy" id="85551"/>
    <lineage>
        <taxon>Eukaryota</taxon>
        <taxon>Metazoa</taxon>
        <taxon>Ecdysozoa</taxon>
        <taxon>Arthropoda</taxon>
        <taxon>Crustacea</taxon>
        <taxon>Multicrustacea</taxon>
        <taxon>Malacostraca</taxon>
        <taxon>Eumalacostraca</taxon>
        <taxon>Eucarida</taxon>
        <taxon>Decapoda</taxon>
        <taxon>Pleocyemata</taxon>
        <taxon>Brachyura</taxon>
        <taxon>Eubrachyura</taxon>
        <taxon>Portunoidea</taxon>
        <taxon>Portunidae</taxon>
        <taxon>Portuninae</taxon>
        <taxon>Scylla</taxon>
    </lineage>
</organism>
<accession>A0A0N7ZBZ6</accession>
<feature type="region of interest" description="Disordered" evidence="2">
    <location>
        <begin position="271"/>
        <end position="334"/>
    </location>
</feature>
<feature type="region of interest" description="Disordered" evidence="2">
    <location>
        <begin position="220"/>
        <end position="245"/>
    </location>
</feature>
<evidence type="ECO:0000256" key="1">
    <source>
        <dbReference type="SAM" id="Coils"/>
    </source>
</evidence>
<feature type="coiled-coil region" evidence="1">
    <location>
        <begin position="190"/>
        <end position="217"/>
    </location>
</feature>
<name>A0A0N7ZBZ6_SCYOL</name>
<dbReference type="EMBL" id="GDRN01075600">
    <property type="protein sequence ID" value="JAI63032.1"/>
    <property type="molecule type" value="Transcribed_RNA"/>
</dbReference>
<dbReference type="PANTHER" id="PTHR20956">
    <property type="entry name" value="HEH2P"/>
    <property type="match status" value="1"/>
</dbReference>
<dbReference type="Gene3D" id="2.20.25.240">
    <property type="match status" value="2"/>
</dbReference>
<sequence length="943" mass="105934">MASEEKILQVGEAQETPQAITITIVDPSTLGSTSLDPSLVASVEAQGGADPGSIVMVSGGGDSKGILQTVTETHMGTEELPIISNISNPEEEDEEEEETIVHETKLSESFDGGGDEGELGESFEEAEEAVGPHCLVCNIDLTSNDVDDQVPVFKTQTSTTQRRVAVFLSGLIGQKLTSRKAHSDILCRRCFSLLDRVDSLEVEIRETKEEIVNKYQETVSSYGGRARRRKPATAKNPDYVFPKVEPEDEADQLLDMELDGNFEPQVEDLMDEDPSLQDDDWEPKFKRPRIKKESTSISETNDPPKRKRGRPRKDLSKSKMSSDDEGGPLAFNLVDDATSRGNTLLVDSRGYSYTRGKESPKGITWRCTIRNVKTYCKATVRQKGYMFIPGSVEHCHLAEQGALPMAKAFSRINKEIKARPLESPASVAKEVISTEFTPDTLDHIAKAKLIRRAHYHRRSLHPKSLSSVNVKVLVDEEPAPWTFEVVEDATKRGKPRLLDSRGYSYTQAKGTANAAVWRCTIRNDKVYCRATVRQSSLVFMCGSVEHCHPPEVGALSKAKFLSRLNREARAHPHESAASIVKRVLASDFASECPGSLKLANLIRSVNYQRRAARPKDPASLDFETNDSAIPEGFLKADIFIAGKRHLIFGTPAMLSLLSQARMWYCDLRFSLVSSPFQQLFSLHVFIKSGSTSKQVPMLFVLMSDRTKEDYVAVLLKILELLPAMPNVHTITMDFEMGLWTAVMDILPTARLYGSHYSWNQLVWHKISDLDLVASYHNSDSTQKFCRQLMALPFLPVTEIPGMFVEFTDSTEDSSQCYKDLVNFVRLMWLDSSLWPPSRWSVFKRPIRTKNDVDGWLKRVTHKSQKKSMGFYQLIALLFKESIFDENQISLVTDEELIKYQRAKFSRVQAKIFETWECFSKNELSPLDLLNHVAVFNGPDISGE</sequence>
<dbReference type="PANTHER" id="PTHR20956:SF12">
    <property type="entry name" value="FLYWCH-TYPE DOMAIN-CONTAINING PROTEIN"/>
    <property type="match status" value="1"/>
</dbReference>
<keyword evidence="1" id="KW-0175">Coiled coil</keyword>
<feature type="compositionally biased region" description="Basic and acidic residues" evidence="2">
    <location>
        <begin position="312"/>
        <end position="322"/>
    </location>
</feature>
<proteinExistence type="predicted"/>
<evidence type="ECO:0000313" key="3">
    <source>
        <dbReference type="EMBL" id="JAI63032.1"/>
    </source>
</evidence>
<reference evidence="3" key="1">
    <citation type="submission" date="2015-09" db="EMBL/GenBank/DDBJ databases">
        <title>Scylla olivacea transcriptome.</title>
        <authorList>
            <person name="Ikhwanuddin M."/>
        </authorList>
    </citation>
    <scope>NUCLEOTIDE SEQUENCE</scope>
</reference>
<dbReference type="AlphaFoldDB" id="A0A0N7ZBZ6"/>
<protein>
    <recommendedName>
        <fullName evidence="4">FLYWCH-type domain-containing protein</fullName>
    </recommendedName>
</protein>